<reference evidence="1 2" key="1">
    <citation type="submission" date="2016-11" db="EMBL/GenBank/DDBJ databases">
        <authorList>
            <consortium name="Pathogen Informatics"/>
        </authorList>
    </citation>
    <scope>NUCLEOTIDE SEQUENCE [LARGE SCALE GENOMIC DNA]</scope>
    <source>
        <strain evidence="1 2">911</strain>
    </source>
</reference>
<protein>
    <submittedName>
        <fullName evidence="1">Gp37 protein</fullName>
    </submittedName>
</protein>
<dbReference type="EMBL" id="FVGW01000006">
    <property type="protein sequence ID" value="SKM29567.1"/>
    <property type="molecule type" value="Genomic_DNA"/>
</dbReference>
<organism evidence="1 2">
    <name type="scientific">Mycobacteroides abscessus subsp. massiliense</name>
    <dbReference type="NCBI Taxonomy" id="1962118"/>
    <lineage>
        <taxon>Bacteria</taxon>
        <taxon>Bacillati</taxon>
        <taxon>Actinomycetota</taxon>
        <taxon>Actinomycetes</taxon>
        <taxon>Mycobacteriales</taxon>
        <taxon>Mycobacteriaceae</taxon>
        <taxon>Mycobacteroides</taxon>
        <taxon>Mycobacteroides abscessus</taxon>
    </lineage>
</organism>
<evidence type="ECO:0000313" key="2">
    <source>
        <dbReference type="Proteomes" id="UP000190074"/>
    </source>
</evidence>
<proteinExistence type="predicted"/>
<accession>A0A1U0ZT37</accession>
<gene>
    <name evidence="1" type="ORF">SAMEA2259716_03406</name>
</gene>
<evidence type="ECO:0000313" key="1">
    <source>
        <dbReference type="EMBL" id="SKM29567.1"/>
    </source>
</evidence>
<dbReference type="Proteomes" id="UP000190074">
    <property type="component" value="Unassembled WGS sequence"/>
</dbReference>
<dbReference type="AlphaFoldDB" id="A0A1U0ZT37"/>
<dbReference type="RefSeq" id="WP_074323461.1">
    <property type="nucleotide sequence ID" value="NZ_FVGW01000006.1"/>
</dbReference>
<sequence>MPVTIDGNDIVMSGVWRLVNGFNPETGMAYLIGTPDGGVGMLPFVAPGVAGPPSPPRNIIRHEVPAGDELPPESSKVIVVDPGGPGEAAIWDWEVWLHAGEDGPAGVVTLMNASDLEGTINDGSIDGYTIVKKPGENKGMWVARKVGDWWIPGTSSLTPKPFNATSPHSLVGVGVPPQKFDWRPEAYAIGQVVGSTDTRVDFVARVGTQTGHECGYARGVTGAAPPPLTMLPLPPLGSDLSTYGRVSAGVATTVYFMLEQKNSSSNSWSMTPGPDTRVGVKVCPIP</sequence>
<name>A0A1U0ZT37_9MYCO</name>